<dbReference type="EMBL" id="JACASF010000014">
    <property type="protein sequence ID" value="KAF6433849.1"/>
    <property type="molecule type" value="Genomic_DNA"/>
</dbReference>
<feature type="compositionally biased region" description="Low complexity" evidence="1">
    <location>
        <begin position="201"/>
        <end position="231"/>
    </location>
</feature>
<dbReference type="InParanoid" id="A0A7J8EF98"/>
<protein>
    <submittedName>
        <fullName evidence="3">Uncharacterized protein</fullName>
    </submittedName>
</protein>
<keyword evidence="4" id="KW-1185">Reference proteome</keyword>
<feature type="compositionally biased region" description="Pro residues" evidence="1">
    <location>
        <begin position="102"/>
        <end position="116"/>
    </location>
</feature>
<feature type="compositionally biased region" description="Basic and acidic residues" evidence="1">
    <location>
        <begin position="133"/>
        <end position="151"/>
    </location>
</feature>
<keyword evidence="2" id="KW-0472">Membrane</keyword>
<evidence type="ECO:0000256" key="2">
    <source>
        <dbReference type="SAM" id="Phobius"/>
    </source>
</evidence>
<reference evidence="3 4" key="1">
    <citation type="journal article" date="2020" name="Nature">
        <title>Six reference-quality genomes reveal evolution of bat adaptations.</title>
        <authorList>
            <person name="Jebb D."/>
            <person name="Huang Z."/>
            <person name="Pippel M."/>
            <person name="Hughes G.M."/>
            <person name="Lavrichenko K."/>
            <person name="Devanna P."/>
            <person name="Winkler S."/>
            <person name="Jermiin L.S."/>
            <person name="Skirmuntt E.C."/>
            <person name="Katzourakis A."/>
            <person name="Burkitt-Gray L."/>
            <person name="Ray D.A."/>
            <person name="Sullivan K.A.M."/>
            <person name="Roscito J.G."/>
            <person name="Kirilenko B.M."/>
            <person name="Davalos L.M."/>
            <person name="Corthals A.P."/>
            <person name="Power M.L."/>
            <person name="Jones G."/>
            <person name="Ransome R.D."/>
            <person name="Dechmann D.K.N."/>
            <person name="Locatelli A.G."/>
            <person name="Puechmaille S.J."/>
            <person name="Fedrigo O."/>
            <person name="Jarvis E.D."/>
            <person name="Hiller M."/>
            <person name="Vernes S.C."/>
            <person name="Myers E.W."/>
            <person name="Teeling E.C."/>
        </authorList>
    </citation>
    <scope>NUCLEOTIDE SEQUENCE [LARGE SCALE GENOMIC DNA]</scope>
    <source>
        <strain evidence="3">MMolMol1</strain>
        <tissue evidence="3">Muscle</tissue>
    </source>
</reference>
<organism evidence="3 4">
    <name type="scientific">Molossus molossus</name>
    <name type="common">Pallas' mastiff bat</name>
    <name type="synonym">Vespertilio molossus</name>
    <dbReference type="NCBI Taxonomy" id="27622"/>
    <lineage>
        <taxon>Eukaryota</taxon>
        <taxon>Metazoa</taxon>
        <taxon>Chordata</taxon>
        <taxon>Craniata</taxon>
        <taxon>Vertebrata</taxon>
        <taxon>Euteleostomi</taxon>
        <taxon>Mammalia</taxon>
        <taxon>Eutheria</taxon>
        <taxon>Laurasiatheria</taxon>
        <taxon>Chiroptera</taxon>
        <taxon>Yangochiroptera</taxon>
        <taxon>Molossidae</taxon>
        <taxon>Molossus</taxon>
    </lineage>
</organism>
<dbReference type="Proteomes" id="UP000550707">
    <property type="component" value="Unassembled WGS sequence"/>
</dbReference>
<feature type="region of interest" description="Disordered" evidence="1">
    <location>
        <begin position="201"/>
        <end position="250"/>
    </location>
</feature>
<evidence type="ECO:0000313" key="4">
    <source>
        <dbReference type="Proteomes" id="UP000550707"/>
    </source>
</evidence>
<feature type="region of interest" description="Disordered" evidence="1">
    <location>
        <begin position="40"/>
        <end position="161"/>
    </location>
</feature>
<evidence type="ECO:0000313" key="3">
    <source>
        <dbReference type="EMBL" id="KAF6433849.1"/>
    </source>
</evidence>
<comment type="caution">
    <text evidence="3">The sequence shown here is derived from an EMBL/GenBank/DDBJ whole genome shotgun (WGS) entry which is preliminary data.</text>
</comment>
<dbReference type="AlphaFoldDB" id="A0A7J8EF98"/>
<feature type="transmembrane region" description="Helical" evidence="2">
    <location>
        <begin position="266"/>
        <end position="286"/>
    </location>
</feature>
<feature type="compositionally biased region" description="Polar residues" evidence="1">
    <location>
        <begin position="62"/>
        <end position="73"/>
    </location>
</feature>
<sequence length="291" mass="31696">MFSCCLPVSRRRDLQNGSNESIYRRAHRWARTQPRRLWPFSRRDTESSSQVIEEQLVDGDPVSTSEGQVSHTMEGQGRPEVSVATWESVEPGPKDSLIETPPQKPPRLHSPPPLKPPRLASPLTLSDSNLEPHIQDQRTRSKNLEPKKAEPKAPAQEAELTSSLPYVLHRDESISGSDLGASQDMEGYLPPTLVPPPAATPAAALEPGPAWAASPDLAEAAPPLAEGPSAGNDPVPVSEEELPQDHPPLPAPEQLVELAVALPPEFVLPPLLDFFLLFSLIVMFSYSSQHG</sequence>
<gene>
    <name evidence="3" type="ORF">HJG59_008901</name>
</gene>
<proteinExistence type="predicted"/>
<name>A0A7J8EF98_MOLMO</name>
<keyword evidence="2" id="KW-0812">Transmembrane</keyword>
<accession>A0A7J8EF98</accession>
<evidence type="ECO:0000256" key="1">
    <source>
        <dbReference type="SAM" id="MobiDB-lite"/>
    </source>
</evidence>
<keyword evidence="2" id="KW-1133">Transmembrane helix</keyword>